<dbReference type="Pfam" id="PF09912">
    <property type="entry name" value="DUF2141"/>
    <property type="match status" value="1"/>
</dbReference>
<reference evidence="1 2" key="1">
    <citation type="submission" date="2019-10" db="EMBL/GenBank/DDBJ databases">
        <title>Draft Genome Sequence of Cytophagaceae sp. SJW1-29.</title>
        <authorList>
            <person name="Choi A."/>
        </authorList>
    </citation>
    <scope>NUCLEOTIDE SEQUENCE [LARGE SCALE GENOMIC DNA]</scope>
    <source>
        <strain evidence="1 2">SJW1-29</strain>
    </source>
</reference>
<proteinExistence type="predicted"/>
<evidence type="ECO:0000313" key="1">
    <source>
        <dbReference type="EMBL" id="MPR33188.1"/>
    </source>
</evidence>
<evidence type="ECO:0000313" key="2">
    <source>
        <dbReference type="Proteomes" id="UP000479293"/>
    </source>
</evidence>
<dbReference type="AlphaFoldDB" id="A0A7C9FYU5"/>
<dbReference type="RefSeq" id="WP_152758244.1">
    <property type="nucleotide sequence ID" value="NZ_WHLY01000002.1"/>
</dbReference>
<dbReference type="Proteomes" id="UP000479293">
    <property type="component" value="Unassembled WGS sequence"/>
</dbReference>
<comment type="caution">
    <text evidence="1">The sequence shown here is derived from an EMBL/GenBank/DDBJ whole genome shotgun (WGS) entry which is preliminary data.</text>
</comment>
<accession>A0A7C9FYU5</accession>
<sequence length="138" mass="15265">MFSLLIPLSLILTMHEPVQASLSIEITNVRSSGGTLRVALYKPGAKFGKSQPDFYKNTPVKQSGKIVVDFEVPPGRYAVAVYHDLNDNNKLDKNLVGYPKEPFGFSNNYRPVVSGPDFQDCAFELTNQGKSISIKLID</sequence>
<keyword evidence="2" id="KW-1185">Reference proteome</keyword>
<organism evidence="1 2">
    <name type="scientific">Salmonirosea aquatica</name>
    <dbReference type="NCBI Taxonomy" id="2654236"/>
    <lineage>
        <taxon>Bacteria</taxon>
        <taxon>Pseudomonadati</taxon>
        <taxon>Bacteroidota</taxon>
        <taxon>Cytophagia</taxon>
        <taxon>Cytophagales</taxon>
        <taxon>Spirosomataceae</taxon>
        <taxon>Salmonirosea</taxon>
    </lineage>
</organism>
<dbReference type="InterPro" id="IPR018673">
    <property type="entry name" value="DUF2141"/>
</dbReference>
<protein>
    <submittedName>
        <fullName evidence="1">DUF2141 domain-containing protein</fullName>
    </submittedName>
</protein>
<name>A0A7C9FYU5_9BACT</name>
<gene>
    <name evidence="1" type="ORF">GBK04_07405</name>
</gene>
<dbReference type="EMBL" id="WHLY01000002">
    <property type="protein sequence ID" value="MPR33188.1"/>
    <property type="molecule type" value="Genomic_DNA"/>
</dbReference>